<keyword evidence="1" id="KW-1133">Transmembrane helix</keyword>
<dbReference type="Proteomes" id="UP000229805">
    <property type="component" value="Unassembled WGS sequence"/>
</dbReference>
<protein>
    <recommendedName>
        <fullName evidence="4">Spermidine synthase</fullName>
    </recommendedName>
</protein>
<reference evidence="3" key="1">
    <citation type="submission" date="2017-09" db="EMBL/GenBank/DDBJ databases">
        <title>Depth-based differentiation of microbial function through sediment-hosted aquifers and enrichment of novel symbionts in the deep terrestrial subsurface.</title>
        <authorList>
            <person name="Probst A.J."/>
            <person name="Ladd B."/>
            <person name="Jarett J.K."/>
            <person name="Geller-Mcgrath D.E."/>
            <person name="Sieber C.M.K."/>
            <person name="Emerson J.B."/>
            <person name="Anantharaman K."/>
            <person name="Thomas B.C."/>
            <person name="Malmstrom R."/>
            <person name="Stieglmeier M."/>
            <person name="Klingl A."/>
            <person name="Woyke T."/>
            <person name="Ryan C.M."/>
            <person name="Banfield J.F."/>
        </authorList>
    </citation>
    <scope>NUCLEOTIDE SEQUENCE [LARGE SCALE GENOMIC DNA]</scope>
</reference>
<dbReference type="InterPro" id="IPR036259">
    <property type="entry name" value="MFS_trans_sf"/>
</dbReference>
<feature type="transmembrane region" description="Helical" evidence="1">
    <location>
        <begin position="77"/>
        <end position="100"/>
    </location>
</feature>
<dbReference type="SUPFAM" id="SSF103473">
    <property type="entry name" value="MFS general substrate transporter"/>
    <property type="match status" value="1"/>
</dbReference>
<dbReference type="AlphaFoldDB" id="A0A2M7UDV9"/>
<evidence type="ECO:0000313" key="3">
    <source>
        <dbReference type="Proteomes" id="UP000229805"/>
    </source>
</evidence>
<proteinExistence type="predicted"/>
<organism evidence="2 3">
    <name type="scientific">Candidatus Portnoybacteria bacterium CG_4_10_14_0_2_um_filter_44_20</name>
    <dbReference type="NCBI Taxonomy" id="1974799"/>
    <lineage>
        <taxon>Bacteria</taxon>
        <taxon>Candidatus Portnoyibacteriota</taxon>
    </lineage>
</organism>
<sequence length="109" mass="12258">MEEILKRNNFKTLLLFAFAVSGMTALIYEVVWTRPLQLIFGSTIYAVSTMLTTFMAGFVLGAFLFRNIADRSKNPVMLFGFLELGIGLYGLVILSLFKILPSMYLFLVG</sequence>
<feature type="transmembrane region" description="Helical" evidence="1">
    <location>
        <begin position="44"/>
        <end position="65"/>
    </location>
</feature>
<accession>A0A2M7UDV9</accession>
<evidence type="ECO:0000313" key="2">
    <source>
        <dbReference type="EMBL" id="PIZ69412.1"/>
    </source>
</evidence>
<keyword evidence="1" id="KW-0812">Transmembrane</keyword>
<feature type="non-terminal residue" evidence="2">
    <location>
        <position position="109"/>
    </location>
</feature>
<dbReference type="EMBL" id="PFOG01000167">
    <property type="protein sequence ID" value="PIZ69412.1"/>
    <property type="molecule type" value="Genomic_DNA"/>
</dbReference>
<name>A0A2M7UDV9_9BACT</name>
<feature type="transmembrane region" description="Helical" evidence="1">
    <location>
        <begin position="12"/>
        <end position="32"/>
    </location>
</feature>
<evidence type="ECO:0000256" key="1">
    <source>
        <dbReference type="SAM" id="Phobius"/>
    </source>
</evidence>
<gene>
    <name evidence="2" type="ORF">COY11_04540</name>
</gene>
<keyword evidence="1" id="KW-0472">Membrane</keyword>
<comment type="caution">
    <text evidence="2">The sequence shown here is derived from an EMBL/GenBank/DDBJ whole genome shotgun (WGS) entry which is preliminary data.</text>
</comment>
<evidence type="ECO:0008006" key="4">
    <source>
        <dbReference type="Google" id="ProtNLM"/>
    </source>
</evidence>